<dbReference type="PROSITE" id="PS51123">
    <property type="entry name" value="OMPA_2"/>
    <property type="match status" value="1"/>
</dbReference>
<protein>
    <submittedName>
        <fullName evidence="5">Outer membrane protein OmpA-like peptidoglycan-associated protein</fullName>
    </submittedName>
</protein>
<evidence type="ECO:0000313" key="5">
    <source>
        <dbReference type="EMBL" id="NYH96075.1"/>
    </source>
</evidence>
<dbReference type="SUPFAM" id="SSF103088">
    <property type="entry name" value="OmpA-like"/>
    <property type="match status" value="1"/>
</dbReference>
<keyword evidence="6" id="KW-1185">Reference proteome</keyword>
<dbReference type="CDD" id="cd07185">
    <property type="entry name" value="OmpA_C-like"/>
    <property type="match status" value="1"/>
</dbReference>
<feature type="domain" description="OmpA-like" evidence="4">
    <location>
        <begin position="84"/>
        <end position="199"/>
    </location>
</feature>
<proteinExistence type="predicted"/>
<evidence type="ECO:0000259" key="4">
    <source>
        <dbReference type="PROSITE" id="PS51123"/>
    </source>
</evidence>
<gene>
    <name evidence="5" type="ORF">FHS75_002407</name>
</gene>
<feature type="region of interest" description="Disordered" evidence="2">
    <location>
        <begin position="20"/>
        <end position="76"/>
    </location>
</feature>
<dbReference type="PANTHER" id="PTHR30329">
    <property type="entry name" value="STATOR ELEMENT OF FLAGELLAR MOTOR COMPLEX"/>
    <property type="match status" value="1"/>
</dbReference>
<comment type="caution">
    <text evidence="5">The sequence shown here is derived from an EMBL/GenBank/DDBJ whole genome shotgun (WGS) entry which is preliminary data.</text>
</comment>
<feature type="chain" id="PRO_5031537034" evidence="3">
    <location>
        <begin position="25"/>
        <end position="199"/>
    </location>
</feature>
<evidence type="ECO:0000256" key="3">
    <source>
        <dbReference type="SAM" id="SignalP"/>
    </source>
</evidence>
<dbReference type="GO" id="GO:0016020">
    <property type="term" value="C:membrane"/>
    <property type="evidence" value="ECO:0007669"/>
    <property type="project" value="UniProtKB-UniRule"/>
</dbReference>
<dbReference type="InterPro" id="IPR006665">
    <property type="entry name" value="OmpA-like"/>
</dbReference>
<dbReference type="AlphaFoldDB" id="A0A7Y9XZA2"/>
<evidence type="ECO:0000256" key="1">
    <source>
        <dbReference type="PROSITE-ProRule" id="PRU00473"/>
    </source>
</evidence>
<dbReference type="Gene3D" id="3.30.1330.60">
    <property type="entry name" value="OmpA-like domain"/>
    <property type="match status" value="1"/>
</dbReference>
<feature type="signal peptide" evidence="3">
    <location>
        <begin position="1"/>
        <end position="24"/>
    </location>
</feature>
<accession>A0A7Y9XZA2</accession>
<sequence length="199" mass="21610">MPTRFLITTAALLLPAAAIAPASAEEAPTRGWTFGTNKAKKEEKKQRVTPTPAPQQRRRTTRAAPEPKPEPFEPKLVPSGLLKTALAQGRSSITVQFEPGSSALQSDGTEQAEELFRAISSPELIGERYLIAGYVESTGNPGASLDLSRQQAEALVAYLVEKGIPRSRFRARGYGDERPRVGMEATSPANRRVEVIKLD</sequence>
<keyword evidence="1" id="KW-0472">Membrane</keyword>
<evidence type="ECO:0000313" key="6">
    <source>
        <dbReference type="Proteomes" id="UP000522081"/>
    </source>
</evidence>
<dbReference type="RefSeq" id="WP_179407923.1">
    <property type="nucleotide sequence ID" value="NZ_JACBZF010000004.1"/>
</dbReference>
<keyword evidence="3" id="KW-0732">Signal</keyword>
<dbReference type="InterPro" id="IPR050330">
    <property type="entry name" value="Bact_OuterMem_StrucFunc"/>
</dbReference>
<reference evidence="5 6" key="1">
    <citation type="submission" date="2020-07" db="EMBL/GenBank/DDBJ databases">
        <title>Genomic Encyclopedia of Type Strains, Phase IV (KMG-IV): sequencing the most valuable type-strain genomes for metagenomic binning, comparative biology and taxonomic classification.</title>
        <authorList>
            <person name="Goeker M."/>
        </authorList>
    </citation>
    <scope>NUCLEOTIDE SEQUENCE [LARGE SCALE GENOMIC DNA]</scope>
    <source>
        <strain evidence="5 6">DSM 29043</strain>
    </source>
</reference>
<organism evidence="5 6">
    <name type="scientific">Novosphingobium marinum</name>
    <dbReference type="NCBI Taxonomy" id="1514948"/>
    <lineage>
        <taxon>Bacteria</taxon>
        <taxon>Pseudomonadati</taxon>
        <taxon>Pseudomonadota</taxon>
        <taxon>Alphaproteobacteria</taxon>
        <taxon>Sphingomonadales</taxon>
        <taxon>Sphingomonadaceae</taxon>
        <taxon>Novosphingobium</taxon>
    </lineage>
</organism>
<name>A0A7Y9XZA2_9SPHN</name>
<dbReference type="InterPro" id="IPR036737">
    <property type="entry name" value="OmpA-like_sf"/>
</dbReference>
<dbReference type="EMBL" id="JACBZF010000004">
    <property type="protein sequence ID" value="NYH96075.1"/>
    <property type="molecule type" value="Genomic_DNA"/>
</dbReference>
<dbReference type="Proteomes" id="UP000522081">
    <property type="component" value="Unassembled WGS sequence"/>
</dbReference>
<dbReference type="PANTHER" id="PTHR30329:SF21">
    <property type="entry name" value="LIPOPROTEIN YIAD-RELATED"/>
    <property type="match status" value="1"/>
</dbReference>
<evidence type="ECO:0000256" key="2">
    <source>
        <dbReference type="SAM" id="MobiDB-lite"/>
    </source>
</evidence>
<dbReference type="Pfam" id="PF00691">
    <property type="entry name" value="OmpA"/>
    <property type="match status" value="1"/>
</dbReference>